<keyword evidence="2" id="KW-1185">Reference proteome</keyword>
<dbReference type="InterPro" id="IPR014984">
    <property type="entry name" value="HopJ"/>
</dbReference>
<reference evidence="2" key="1">
    <citation type="submission" date="2017-06" db="EMBL/GenBank/DDBJ databases">
        <authorList>
            <person name="Rodrigo-Torres L."/>
            <person name="Arahal R. D."/>
            <person name="Lucena T."/>
        </authorList>
    </citation>
    <scope>NUCLEOTIDE SEQUENCE [LARGE SCALE GENOMIC DNA]</scope>
    <source>
        <strain evidence="2">type strain: CECT 9192</strain>
    </source>
</reference>
<evidence type="ECO:0000313" key="1">
    <source>
        <dbReference type="EMBL" id="SMY16375.1"/>
    </source>
</evidence>
<gene>
    <name evidence="1" type="ORF">PAQU9191_01606</name>
</gene>
<accession>A0A1Y6KZ01</accession>
<dbReference type="Pfam" id="PF08888">
    <property type="entry name" value="HopJ"/>
    <property type="match status" value="1"/>
</dbReference>
<dbReference type="Proteomes" id="UP000196485">
    <property type="component" value="Unassembled WGS sequence"/>
</dbReference>
<dbReference type="Gene3D" id="3.20.160.10">
    <property type="entry name" value="vpa0580 domain like"/>
    <property type="match status" value="1"/>
</dbReference>
<organism evidence="1 2">
    <name type="scientific">Photobacterium aquimaris</name>
    <dbReference type="NCBI Taxonomy" id="512643"/>
    <lineage>
        <taxon>Bacteria</taxon>
        <taxon>Pseudomonadati</taxon>
        <taxon>Pseudomonadota</taxon>
        <taxon>Gammaproteobacteria</taxon>
        <taxon>Vibrionales</taxon>
        <taxon>Vibrionaceae</taxon>
        <taxon>Photobacterium</taxon>
    </lineage>
</organism>
<evidence type="ECO:0000313" key="2">
    <source>
        <dbReference type="Proteomes" id="UP000196485"/>
    </source>
</evidence>
<protein>
    <submittedName>
        <fullName evidence="1">HopJ type III effector protein</fullName>
    </submittedName>
</protein>
<dbReference type="InterPro" id="IPR038604">
    <property type="entry name" value="HopJ_sf"/>
</dbReference>
<name>A0A1Y6KZ01_9GAMM</name>
<proteinExistence type="predicted"/>
<dbReference type="EMBL" id="FYAH01000002">
    <property type="protein sequence ID" value="SMY16375.1"/>
    <property type="molecule type" value="Genomic_DNA"/>
</dbReference>
<dbReference type="AlphaFoldDB" id="A0A1Y6KZ01"/>
<sequence length="119" mass="13583">MDSFIEQIKQTPTTIEFDAVMAIINHYYDYQPTGFTNGLSDNIITNQAATNEGSCKIFAFSHLHQLSQAETLACFGRYYREDVLKHPQHTDHQNIRQFILSGSKGITFEHFPLTLKTAL</sequence>